<reference evidence="3 4" key="1">
    <citation type="submission" date="2018-03" db="EMBL/GenBank/DDBJ databases">
        <title>Marinobacter brunus sp. nov., a marine bacterium of Gamma-proteobacteria isolated from the surface seawater of the South China Sea.</title>
        <authorList>
            <person name="Cheng H."/>
            <person name="Wu Y.-H."/>
            <person name="Xamxidin M."/>
            <person name="Xu X.-W."/>
        </authorList>
    </citation>
    <scope>NUCLEOTIDE SEQUENCE [LARGE SCALE GENOMIC DNA]</scope>
    <source>
        <strain evidence="3 4">NH169-3</strain>
    </source>
</reference>
<feature type="domain" description="Porin" evidence="2">
    <location>
        <begin position="64"/>
        <end position="323"/>
    </location>
</feature>
<keyword evidence="1" id="KW-0732">Signal</keyword>
<feature type="chain" id="PRO_5015660671" description="Porin domain-containing protein" evidence="1">
    <location>
        <begin position="24"/>
        <end position="336"/>
    </location>
</feature>
<gene>
    <name evidence="3" type="ORF">C7H09_12525</name>
</gene>
<dbReference type="Proteomes" id="UP000239866">
    <property type="component" value="Unassembled WGS sequence"/>
</dbReference>
<dbReference type="AlphaFoldDB" id="A0A2T1K818"/>
<dbReference type="RefSeq" id="WP_106763173.1">
    <property type="nucleotide sequence ID" value="NZ_PXNP01000095.1"/>
</dbReference>
<keyword evidence="4" id="KW-1185">Reference proteome</keyword>
<feature type="signal peptide" evidence="1">
    <location>
        <begin position="1"/>
        <end position="23"/>
    </location>
</feature>
<name>A0A2T1K818_9GAMM</name>
<evidence type="ECO:0000259" key="2">
    <source>
        <dbReference type="Pfam" id="PF13609"/>
    </source>
</evidence>
<dbReference type="Gene3D" id="2.40.160.10">
    <property type="entry name" value="Porin"/>
    <property type="match status" value="1"/>
</dbReference>
<dbReference type="Pfam" id="PF13609">
    <property type="entry name" value="Porin_4"/>
    <property type="match status" value="1"/>
</dbReference>
<dbReference type="InterPro" id="IPR023614">
    <property type="entry name" value="Porin_dom_sf"/>
</dbReference>
<accession>A0A2T1K818</accession>
<comment type="caution">
    <text evidence="3">The sequence shown here is derived from an EMBL/GenBank/DDBJ whole genome shotgun (WGS) entry which is preliminary data.</text>
</comment>
<protein>
    <recommendedName>
        <fullName evidence="2">Porin domain-containing protein</fullName>
    </recommendedName>
</protein>
<evidence type="ECO:0000313" key="3">
    <source>
        <dbReference type="EMBL" id="PSF05893.1"/>
    </source>
</evidence>
<dbReference type="OrthoDB" id="6350092at2"/>
<dbReference type="SUPFAM" id="SSF56935">
    <property type="entry name" value="Porins"/>
    <property type="match status" value="1"/>
</dbReference>
<dbReference type="GO" id="GO:0016020">
    <property type="term" value="C:membrane"/>
    <property type="evidence" value="ECO:0007669"/>
    <property type="project" value="InterPro"/>
</dbReference>
<evidence type="ECO:0000313" key="4">
    <source>
        <dbReference type="Proteomes" id="UP000239866"/>
    </source>
</evidence>
<dbReference type="GO" id="GO:0015288">
    <property type="term" value="F:porin activity"/>
    <property type="evidence" value="ECO:0007669"/>
    <property type="project" value="InterPro"/>
</dbReference>
<dbReference type="InterPro" id="IPR033900">
    <property type="entry name" value="Gram_neg_porin_domain"/>
</dbReference>
<sequence>MTKSVIKTTLAIALSASSLNAFSSVLDNTDIVHKGPGFSAKMNIGALKVNGRDIAPWAFSVTAGTGGIFIVNDGLKIKYDLTADFSNAINDNDDLTWTQGNVNGGINDDVYVRDAKITVITDYGIVLLAPRTGSGQWEQVYGEVDTFEYNRFHSQTGDIAMFGQPEQTTDLFVYATPRIEGFQFGTSVVTTNEQNGVDRDIWTNRLTYKYQDLYIAGSHTIMKAGSLPTNEDYTRSALSASYDFGIVKLAGVYEVDTDHPTGDWDSYAANAEFRINPNWTLKTAYAEKDHDIDSFDRSGFVLGVDRHFGENIKFFIETGQYDDAPDNIALGVGVKL</sequence>
<evidence type="ECO:0000256" key="1">
    <source>
        <dbReference type="SAM" id="SignalP"/>
    </source>
</evidence>
<organism evidence="3 4">
    <name type="scientific">Marinobacter fuscus</name>
    <dbReference type="NCBI Taxonomy" id="2109942"/>
    <lineage>
        <taxon>Bacteria</taxon>
        <taxon>Pseudomonadati</taxon>
        <taxon>Pseudomonadota</taxon>
        <taxon>Gammaproteobacteria</taxon>
        <taxon>Pseudomonadales</taxon>
        <taxon>Marinobacteraceae</taxon>
        <taxon>Marinobacter</taxon>
    </lineage>
</organism>
<proteinExistence type="predicted"/>
<dbReference type="EMBL" id="PXNP01000095">
    <property type="protein sequence ID" value="PSF05893.1"/>
    <property type="molecule type" value="Genomic_DNA"/>
</dbReference>